<dbReference type="Proteomes" id="UP001589568">
    <property type="component" value="Unassembled WGS sequence"/>
</dbReference>
<dbReference type="EMBL" id="JBHMCF010000038">
    <property type="protein sequence ID" value="MFB9474573.1"/>
    <property type="molecule type" value="Genomic_DNA"/>
</dbReference>
<dbReference type="PANTHER" id="PTHR36452:SF1">
    <property type="entry name" value="DUF2461 DOMAIN-CONTAINING PROTEIN"/>
    <property type="match status" value="1"/>
</dbReference>
<protein>
    <submittedName>
        <fullName evidence="1">DUF2461 family protein</fullName>
    </submittedName>
</protein>
<name>A0ABV5NW59_9ACTN</name>
<dbReference type="PIRSF" id="PIRSF028451">
    <property type="entry name" value="UCP028451"/>
    <property type="match status" value="1"/>
</dbReference>
<organism evidence="1 2">
    <name type="scientific">Nonomuraea salmonea</name>
    <dbReference type="NCBI Taxonomy" id="46181"/>
    <lineage>
        <taxon>Bacteria</taxon>
        <taxon>Bacillati</taxon>
        <taxon>Actinomycetota</taxon>
        <taxon>Actinomycetes</taxon>
        <taxon>Streptosporangiales</taxon>
        <taxon>Streptosporangiaceae</taxon>
        <taxon>Nonomuraea</taxon>
    </lineage>
</organism>
<dbReference type="Pfam" id="PF09365">
    <property type="entry name" value="DUF2461"/>
    <property type="match status" value="1"/>
</dbReference>
<dbReference type="PANTHER" id="PTHR36452">
    <property type="entry name" value="CHROMOSOME 12, WHOLE GENOME SHOTGUN SEQUENCE"/>
    <property type="match status" value="1"/>
</dbReference>
<accession>A0ABV5NW59</accession>
<dbReference type="InterPro" id="IPR012808">
    <property type="entry name" value="CHP02453"/>
</dbReference>
<comment type="caution">
    <text evidence="1">The sequence shown here is derived from an EMBL/GenBank/DDBJ whole genome shotgun (WGS) entry which is preliminary data.</text>
</comment>
<evidence type="ECO:0000313" key="2">
    <source>
        <dbReference type="Proteomes" id="UP001589568"/>
    </source>
</evidence>
<evidence type="ECO:0000313" key="1">
    <source>
        <dbReference type="EMBL" id="MFB9474573.1"/>
    </source>
</evidence>
<sequence length="211" mass="23222">MTAFTGWSSELVTFFTGLQKDNSRSYLDAHRDLYRRAVLEPAEALAAALEPTYGKAHIFRLRKDARFADGRQPYHTHLGVQFAGDGTHHYLSVSAHELIASVGVVRARGAWLSRFRAAAAGPAGARLLDIIADLEADGFTVPGETLKTAPRGYPRDHPHIALLRRTGLAATLRRPASLWLDDPGVTELITGAWERAAPLSGWLRRYSPLED</sequence>
<keyword evidence="2" id="KW-1185">Reference proteome</keyword>
<gene>
    <name evidence="1" type="ORF">ACFFR3_34190</name>
</gene>
<dbReference type="RefSeq" id="WP_364367850.1">
    <property type="nucleotide sequence ID" value="NZ_JBHMCF010000038.1"/>
</dbReference>
<proteinExistence type="predicted"/>
<dbReference type="InterPro" id="IPR015996">
    <property type="entry name" value="UCP028451"/>
</dbReference>
<reference evidence="1 2" key="1">
    <citation type="submission" date="2024-09" db="EMBL/GenBank/DDBJ databases">
        <authorList>
            <person name="Sun Q."/>
            <person name="Mori K."/>
        </authorList>
    </citation>
    <scope>NUCLEOTIDE SEQUENCE [LARGE SCALE GENOMIC DNA]</scope>
    <source>
        <strain evidence="1 2">JCM 3324</strain>
    </source>
</reference>